<name>A0AC35GVB4_9BILA</name>
<sequence length="279" mass="32084">MRTVQSIDKNVLLQTAVAQNFSLPSTILKYVFDNITNWRVLRRLHLSCKYFLFNYDFLILNGLLVSHNSYNETPHISFMKYYLVISPNHPVLWQLNNVWLAGLLRISDSNKRLTATILPMITRCDVTKIQLYNQSFTEAEFKMLTKSGTLEVMDFSSVNIQRTNGTFLPLDEIIEMAPNVKELKVYPITTSAATNQNLSMLTKPVKLTILNLDTYPNLQYPQGFAMFLKNNLAPKAKLTLSKANYYISVIETIARWDPADEKPTLEWSDKIPDNTPIIH</sequence>
<dbReference type="WBParaSite" id="PS1159_v2.g9132.t1">
    <property type="protein sequence ID" value="PS1159_v2.g9132.t1"/>
    <property type="gene ID" value="PS1159_v2.g9132"/>
</dbReference>
<protein>
    <submittedName>
        <fullName evidence="2">F-box domain-containing protein</fullName>
    </submittedName>
</protein>
<evidence type="ECO:0000313" key="2">
    <source>
        <dbReference type="WBParaSite" id="PS1159_v2.g9132.t1"/>
    </source>
</evidence>
<organism evidence="1 2">
    <name type="scientific">Panagrolaimus sp. PS1159</name>
    <dbReference type="NCBI Taxonomy" id="55785"/>
    <lineage>
        <taxon>Eukaryota</taxon>
        <taxon>Metazoa</taxon>
        <taxon>Ecdysozoa</taxon>
        <taxon>Nematoda</taxon>
        <taxon>Chromadorea</taxon>
        <taxon>Rhabditida</taxon>
        <taxon>Tylenchina</taxon>
        <taxon>Panagrolaimomorpha</taxon>
        <taxon>Panagrolaimoidea</taxon>
        <taxon>Panagrolaimidae</taxon>
        <taxon>Panagrolaimus</taxon>
    </lineage>
</organism>
<proteinExistence type="predicted"/>
<dbReference type="Proteomes" id="UP000887580">
    <property type="component" value="Unplaced"/>
</dbReference>
<accession>A0AC35GVB4</accession>
<reference evidence="2" key="1">
    <citation type="submission" date="2022-11" db="UniProtKB">
        <authorList>
            <consortium name="WormBaseParasite"/>
        </authorList>
    </citation>
    <scope>IDENTIFICATION</scope>
</reference>
<evidence type="ECO:0000313" key="1">
    <source>
        <dbReference type="Proteomes" id="UP000887580"/>
    </source>
</evidence>